<dbReference type="GO" id="GO:0044781">
    <property type="term" value="P:bacterial-type flagellum organization"/>
    <property type="evidence" value="ECO:0007669"/>
    <property type="project" value="UniProtKB-KW"/>
</dbReference>
<dbReference type="GO" id="GO:0006402">
    <property type="term" value="P:mRNA catabolic process"/>
    <property type="evidence" value="ECO:0007669"/>
    <property type="project" value="InterPro"/>
</dbReference>
<gene>
    <name evidence="5" type="primary">csrA</name>
    <name evidence="6" type="ORF">DES38_10195</name>
</gene>
<dbReference type="HAMAP" id="MF_00167">
    <property type="entry name" value="CsrA"/>
    <property type="match status" value="1"/>
</dbReference>
<dbReference type="InterPro" id="IPR003751">
    <property type="entry name" value="CsrA"/>
</dbReference>
<keyword evidence="5" id="KW-1005">Bacterial flagellum biogenesis</keyword>
<dbReference type="PANTHER" id="PTHR34984:SF1">
    <property type="entry name" value="CARBON STORAGE REGULATOR"/>
    <property type="match status" value="1"/>
</dbReference>
<proteinExistence type="inferred from homology"/>
<evidence type="ECO:0000256" key="1">
    <source>
        <dbReference type="ARBA" id="ARBA00022490"/>
    </source>
</evidence>
<dbReference type="NCBIfam" id="NF002469">
    <property type="entry name" value="PRK01712.1"/>
    <property type="match status" value="1"/>
</dbReference>
<protein>
    <recommendedName>
        <fullName evidence="5">Translational regulator CsrA</fullName>
    </recommendedName>
</protein>
<dbReference type="SUPFAM" id="SSF117130">
    <property type="entry name" value="CsrA-like"/>
    <property type="match status" value="1"/>
</dbReference>
<organism evidence="6 7">
    <name type="scientific">Streptohalobacillus salinus</name>
    <dbReference type="NCBI Taxonomy" id="621096"/>
    <lineage>
        <taxon>Bacteria</taxon>
        <taxon>Bacillati</taxon>
        <taxon>Bacillota</taxon>
        <taxon>Bacilli</taxon>
        <taxon>Bacillales</taxon>
        <taxon>Bacillaceae</taxon>
        <taxon>Streptohalobacillus</taxon>
    </lineage>
</organism>
<dbReference type="OrthoDB" id="9809061at2"/>
<keyword evidence="1 5" id="KW-0963">Cytoplasm</keyword>
<dbReference type="EMBL" id="QJJR01000001">
    <property type="protein sequence ID" value="PXW93015.1"/>
    <property type="molecule type" value="Genomic_DNA"/>
</dbReference>
<evidence type="ECO:0000313" key="7">
    <source>
        <dbReference type="Proteomes" id="UP000247922"/>
    </source>
</evidence>
<comment type="function">
    <text evidence="5">A translational regulator that binds mRNA to regulate translation initiation and/or mRNA stability. Usually binds in the 5'-UTR at or near the Shine-Dalgarno sequence preventing ribosome-binding, thus repressing translation. Its main target seems to be the major flagellin gene, while its function is anatagonized by FliW.</text>
</comment>
<dbReference type="Proteomes" id="UP000247922">
    <property type="component" value="Unassembled WGS sequence"/>
</dbReference>
<dbReference type="Gene3D" id="2.60.40.4380">
    <property type="entry name" value="Translational regulator CsrA"/>
    <property type="match status" value="1"/>
</dbReference>
<comment type="subcellular location">
    <subcellularLocation>
        <location evidence="5">Cytoplasm</location>
    </subcellularLocation>
</comment>
<dbReference type="GO" id="GO:0048027">
    <property type="term" value="F:mRNA 5'-UTR binding"/>
    <property type="evidence" value="ECO:0007669"/>
    <property type="project" value="UniProtKB-UniRule"/>
</dbReference>
<evidence type="ECO:0000256" key="4">
    <source>
        <dbReference type="ARBA" id="ARBA00022884"/>
    </source>
</evidence>
<comment type="caution">
    <text evidence="6">The sequence shown here is derived from an EMBL/GenBank/DDBJ whole genome shotgun (WGS) entry which is preliminary data.</text>
</comment>
<dbReference type="GO" id="GO:1902208">
    <property type="term" value="P:regulation of bacterial-type flagellum assembly"/>
    <property type="evidence" value="ECO:0007669"/>
    <property type="project" value="UniProtKB-UniRule"/>
</dbReference>
<dbReference type="Pfam" id="PF02599">
    <property type="entry name" value="CsrA"/>
    <property type="match status" value="1"/>
</dbReference>
<dbReference type="GO" id="GO:0006109">
    <property type="term" value="P:regulation of carbohydrate metabolic process"/>
    <property type="evidence" value="ECO:0007669"/>
    <property type="project" value="InterPro"/>
</dbReference>
<name>A0A2V3WFG5_9BACI</name>
<dbReference type="InterPro" id="IPR036107">
    <property type="entry name" value="CsrA_sf"/>
</dbReference>
<keyword evidence="7" id="KW-1185">Reference proteome</keyword>
<accession>A0A2V3WFG5</accession>
<sequence length="72" mass="8090">MLVLTRKTNERIQIGENIEIKVVSVDGDQVKLGISAPKSIDVHRYEVYEAIINENNQAASQQLDALDILKKL</sequence>
<evidence type="ECO:0000256" key="2">
    <source>
        <dbReference type="ARBA" id="ARBA00022491"/>
    </source>
</evidence>
<keyword evidence="4 5" id="KW-0694">RNA-binding</keyword>
<dbReference type="AlphaFoldDB" id="A0A2V3WFG5"/>
<evidence type="ECO:0000256" key="3">
    <source>
        <dbReference type="ARBA" id="ARBA00022845"/>
    </source>
</evidence>
<reference evidence="6 7" key="1">
    <citation type="submission" date="2018-05" db="EMBL/GenBank/DDBJ databases">
        <title>Genomic Encyclopedia of Type Strains, Phase IV (KMG-IV): sequencing the most valuable type-strain genomes for metagenomic binning, comparative biology and taxonomic classification.</title>
        <authorList>
            <person name="Goeker M."/>
        </authorList>
    </citation>
    <scope>NUCLEOTIDE SEQUENCE [LARGE SCALE GENOMIC DNA]</scope>
    <source>
        <strain evidence="6 7">DSM 22440</strain>
    </source>
</reference>
<comment type="similarity">
    <text evidence="5">Belongs to the CsrA/RsmA family.</text>
</comment>
<dbReference type="PANTHER" id="PTHR34984">
    <property type="entry name" value="CARBON STORAGE REGULATOR"/>
    <property type="match status" value="1"/>
</dbReference>
<evidence type="ECO:0000256" key="5">
    <source>
        <dbReference type="HAMAP-Rule" id="MF_00167"/>
    </source>
</evidence>
<dbReference type="GO" id="GO:0045947">
    <property type="term" value="P:negative regulation of translational initiation"/>
    <property type="evidence" value="ECO:0007669"/>
    <property type="project" value="UniProtKB-UniRule"/>
</dbReference>
<dbReference type="FunFam" id="2.60.40.4380:FF:000002">
    <property type="entry name" value="Translational regulator CsrA"/>
    <property type="match status" value="1"/>
</dbReference>
<dbReference type="RefSeq" id="WP_110250118.1">
    <property type="nucleotide sequence ID" value="NZ_QJJR01000001.1"/>
</dbReference>
<dbReference type="NCBIfam" id="TIGR00202">
    <property type="entry name" value="csrA"/>
    <property type="match status" value="1"/>
</dbReference>
<comment type="subunit">
    <text evidence="5">Homodimer; the beta-strands of each monomer intercalate to form a hydrophobic core, while the alpha-helices form wings that extend away from the core.</text>
</comment>
<evidence type="ECO:0000313" key="6">
    <source>
        <dbReference type="EMBL" id="PXW93015.1"/>
    </source>
</evidence>
<keyword evidence="2 5" id="KW-0678">Repressor</keyword>
<keyword evidence="3 5" id="KW-0810">Translation regulation</keyword>
<dbReference type="GO" id="GO:0005829">
    <property type="term" value="C:cytosol"/>
    <property type="evidence" value="ECO:0007669"/>
    <property type="project" value="TreeGrafter"/>
</dbReference>